<sequence length="201" mass="23004">MPILLRPWKISLADELSWIPTTVAFTLNHSRQARWKCCWLQKGGARSPPFIIINLRMSQIAAKLVDIVSVKSNASWLIEIKDYRQHRRTKVIDIADDVALKLRDTLAKLAAAARNGNDIQEREHAQQALASQKWRVFLYLKQSPTLRRLWKNLINPAALLSKLSRILKAIDAHSLICNRNTPQQQIPWTVCTLGRTKVNSL</sequence>
<dbReference type="AlphaFoldDB" id="A0A524RMA2"/>
<comment type="caution">
    <text evidence="1">The sequence shown here is derived from an EMBL/GenBank/DDBJ whole genome shotgun (WGS) entry which is preliminary data.</text>
</comment>
<proteinExistence type="predicted"/>
<reference evidence="1 2" key="1">
    <citation type="journal article" date="2019" name="mSystems">
        <title>Life at home and on the roam: Genomic adaptions reflect the dual lifestyle of an intracellular, facultative symbiont.</title>
        <authorList>
            <person name="Burgsdorf I."/>
        </authorList>
    </citation>
    <scope>NUCLEOTIDE SEQUENCE [LARGE SCALE GENOMIC DNA]</scope>
    <source>
        <strain evidence="1">277cV</strain>
    </source>
</reference>
<dbReference type="Proteomes" id="UP000317990">
    <property type="component" value="Unassembled WGS sequence"/>
</dbReference>
<protein>
    <submittedName>
        <fullName evidence="1">Uncharacterized protein</fullName>
    </submittedName>
</protein>
<evidence type="ECO:0000313" key="1">
    <source>
        <dbReference type="EMBL" id="TGG91420.1"/>
    </source>
</evidence>
<dbReference type="EMBL" id="SRMO01000078">
    <property type="protein sequence ID" value="TGG91420.1"/>
    <property type="molecule type" value="Genomic_DNA"/>
</dbReference>
<accession>A0A524RMA2</accession>
<organism evidence="1 2">
    <name type="scientific">Aphanocapsa feldmannii 277cV</name>
    <dbReference type="NCBI Taxonomy" id="2507553"/>
    <lineage>
        <taxon>Bacteria</taxon>
        <taxon>Bacillati</taxon>
        <taxon>Cyanobacteriota</taxon>
        <taxon>Cyanophyceae</taxon>
        <taxon>Oscillatoriophycideae</taxon>
        <taxon>Chroococcales</taxon>
        <taxon>Microcystaceae</taxon>
        <taxon>Aphanocapsa</taxon>
    </lineage>
</organism>
<evidence type="ECO:0000313" key="2">
    <source>
        <dbReference type="Proteomes" id="UP000317990"/>
    </source>
</evidence>
<name>A0A524RMA2_9CHRO</name>
<gene>
    <name evidence="1" type="ORF">ERJ67_08035</name>
</gene>